<feature type="compositionally biased region" description="Low complexity" evidence="1">
    <location>
        <begin position="247"/>
        <end position="279"/>
    </location>
</feature>
<dbReference type="AlphaFoldDB" id="A0AAD6Y0Z2"/>
<dbReference type="Proteomes" id="UP001219525">
    <property type="component" value="Unassembled WGS sequence"/>
</dbReference>
<feature type="region of interest" description="Disordered" evidence="1">
    <location>
        <begin position="246"/>
        <end position="357"/>
    </location>
</feature>
<dbReference type="EMBL" id="JARJCW010000087">
    <property type="protein sequence ID" value="KAJ7195958.1"/>
    <property type="molecule type" value="Genomic_DNA"/>
</dbReference>
<reference evidence="2" key="1">
    <citation type="submission" date="2023-03" db="EMBL/GenBank/DDBJ databases">
        <title>Massive genome expansion in bonnet fungi (Mycena s.s.) driven by repeated elements and novel gene families across ecological guilds.</title>
        <authorList>
            <consortium name="Lawrence Berkeley National Laboratory"/>
            <person name="Harder C.B."/>
            <person name="Miyauchi S."/>
            <person name="Viragh M."/>
            <person name="Kuo A."/>
            <person name="Thoen E."/>
            <person name="Andreopoulos B."/>
            <person name="Lu D."/>
            <person name="Skrede I."/>
            <person name="Drula E."/>
            <person name="Henrissat B."/>
            <person name="Morin E."/>
            <person name="Kohler A."/>
            <person name="Barry K."/>
            <person name="LaButti K."/>
            <person name="Morin E."/>
            <person name="Salamov A."/>
            <person name="Lipzen A."/>
            <person name="Mereny Z."/>
            <person name="Hegedus B."/>
            <person name="Baldrian P."/>
            <person name="Stursova M."/>
            <person name="Weitz H."/>
            <person name="Taylor A."/>
            <person name="Grigoriev I.V."/>
            <person name="Nagy L.G."/>
            <person name="Martin F."/>
            <person name="Kauserud H."/>
        </authorList>
    </citation>
    <scope>NUCLEOTIDE SEQUENCE</scope>
    <source>
        <strain evidence="2">9144</strain>
    </source>
</reference>
<sequence>MAANLVPTIESTALPSTPVDEWAASTTRVLHARAQQVATPEERPIPGAFPDELKPDPVSASGGEPTASEHWETEEGRDQDAGGQTLLEAARARLPAEDDLQHAMTSAGQAAKAILPEAVQAYLRAYNSALFRSVRWLRFRRCMQRLRRRRPRRHRPPTPVTPLPSLTHPRAHRSYARKTTRAAPESAIVNTHTDASVFSEIRSSSPMSEGYTPLAGTPAAASPHTPSSGVGAAGSRFMEVDLGLLHTTSPQPLSTPSTSTSTSASGARDASTGTSSASAVHEGMRAPHNTLEQDDVPHTPVGPGVPAAAPPPAPAGVIAPTEDLDTPVNGRGAAREEAGHAEEGAEGAEGERKRDRLVRRVKEKLHVGGHGQAEST</sequence>
<protein>
    <submittedName>
        <fullName evidence="2">Uncharacterized protein</fullName>
    </submittedName>
</protein>
<evidence type="ECO:0000313" key="2">
    <source>
        <dbReference type="EMBL" id="KAJ7195958.1"/>
    </source>
</evidence>
<feature type="compositionally biased region" description="Basic and acidic residues" evidence="1">
    <location>
        <begin position="67"/>
        <end position="80"/>
    </location>
</feature>
<feature type="compositionally biased region" description="Basic and acidic residues" evidence="1">
    <location>
        <begin position="333"/>
        <end position="357"/>
    </location>
</feature>
<evidence type="ECO:0000256" key="1">
    <source>
        <dbReference type="SAM" id="MobiDB-lite"/>
    </source>
</evidence>
<feature type="region of interest" description="Disordered" evidence="1">
    <location>
        <begin position="149"/>
        <end position="171"/>
    </location>
</feature>
<accession>A0AAD6Y0Z2</accession>
<name>A0AAD6Y0Z2_9AGAR</name>
<evidence type="ECO:0000313" key="3">
    <source>
        <dbReference type="Proteomes" id="UP001219525"/>
    </source>
</evidence>
<organism evidence="2 3">
    <name type="scientific">Mycena pura</name>
    <dbReference type="NCBI Taxonomy" id="153505"/>
    <lineage>
        <taxon>Eukaryota</taxon>
        <taxon>Fungi</taxon>
        <taxon>Dikarya</taxon>
        <taxon>Basidiomycota</taxon>
        <taxon>Agaricomycotina</taxon>
        <taxon>Agaricomycetes</taxon>
        <taxon>Agaricomycetidae</taxon>
        <taxon>Agaricales</taxon>
        <taxon>Marasmiineae</taxon>
        <taxon>Mycenaceae</taxon>
        <taxon>Mycena</taxon>
    </lineage>
</organism>
<feature type="region of interest" description="Disordered" evidence="1">
    <location>
        <begin position="202"/>
        <end position="233"/>
    </location>
</feature>
<proteinExistence type="predicted"/>
<gene>
    <name evidence="2" type="ORF">GGX14DRAFT_474271</name>
</gene>
<feature type="region of interest" description="Disordered" evidence="1">
    <location>
        <begin position="33"/>
        <end position="81"/>
    </location>
</feature>
<keyword evidence="3" id="KW-1185">Reference proteome</keyword>
<comment type="caution">
    <text evidence="2">The sequence shown here is derived from an EMBL/GenBank/DDBJ whole genome shotgun (WGS) entry which is preliminary data.</text>
</comment>